<feature type="region of interest" description="Disordered" evidence="1">
    <location>
        <begin position="1"/>
        <end position="23"/>
    </location>
</feature>
<sequence>MSDFFTNPTVHIPHSTTEISSPPQKVLLHRREFFSTAEGSSPPPKVHNP</sequence>
<evidence type="ECO:0000313" key="2">
    <source>
        <dbReference type="EMBL" id="KAE9619329.1"/>
    </source>
</evidence>
<dbReference type="AlphaFoldDB" id="A0A6A4R099"/>
<protein>
    <submittedName>
        <fullName evidence="2">Uncharacterized protein</fullName>
    </submittedName>
</protein>
<comment type="caution">
    <text evidence="2">The sequence shown here is derived from an EMBL/GenBank/DDBJ whole genome shotgun (WGS) entry which is preliminary data.</text>
</comment>
<dbReference type="EMBL" id="WOCE01000002">
    <property type="protein sequence ID" value="KAE9619329.1"/>
    <property type="molecule type" value="Genomic_DNA"/>
</dbReference>
<proteinExistence type="predicted"/>
<name>A0A6A4R099_LUPAL</name>
<accession>A0A6A4R099</accession>
<organism evidence="2 3">
    <name type="scientific">Lupinus albus</name>
    <name type="common">White lupine</name>
    <name type="synonym">Lupinus termis</name>
    <dbReference type="NCBI Taxonomy" id="3870"/>
    <lineage>
        <taxon>Eukaryota</taxon>
        <taxon>Viridiplantae</taxon>
        <taxon>Streptophyta</taxon>
        <taxon>Embryophyta</taxon>
        <taxon>Tracheophyta</taxon>
        <taxon>Spermatophyta</taxon>
        <taxon>Magnoliopsida</taxon>
        <taxon>eudicotyledons</taxon>
        <taxon>Gunneridae</taxon>
        <taxon>Pentapetalae</taxon>
        <taxon>rosids</taxon>
        <taxon>fabids</taxon>
        <taxon>Fabales</taxon>
        <taxon>Fabaceae</taxon>
        <taxon>Papilionoideae</taxon>
        <taxon>50 kb inversion clade</taxon>
        <taxon>genistoids sensu lato</taxon>
        <taxon>core genistoids</taxon>
        <taxon>Genisteae</taxon>
        <taxon>Lupinus</taxon>
    </lineage>
</organism>
<keyword evidence="3" id="KW-1185">Reference proteome</keyword>
<dbReference type="Proteomes" id="UP000447434">
    <property type="component" value="Chromosome 2"/>
</dbReference>
<reference evidence="3" key="1">
    <citation type="journal article" date="2020" name="Nat. Commun.">
        <title>Genome sequence of the cluster root forming white lupin.</title>
        <authorList>
            <person name="Hufnagel B."/>
            <person name="Marques A."/>
            <person name="Soriano A."/>
            <person name="Marques L."/>
            <person name="Divol F."/>
            <person name="Doumas P."/>
            <person name="Sallet E."/>
            <person name="Mancinotti D."/>
            <person name="Carrere S."/>
            <person name="Marande W."/>
            <person name="Arribat S."/>
            <person name="Keller J."/>
            <person name="Huneau C."/>
            <person name="Blein T."/>
            <person name="Aime D."/>
            <person name="Laguerre M."/>
            <person name="Taylor J."/>
            <person name="Schubert V."/>
            <person name="Nelson M."/>
            <person name="Geu-Flores F."/>
            <person name="Crespi M."/>
            <person name="Gallardo-Guerrero K."/>
            <person name="Delaux P.-M."/>
            <person name="Salse J."/>
            <person name="Berges H."/>
            <person name="Guyot R."/>
            <person name="Gouzy J."/>
            <person name="Peret B."/>
        </authorList>
    </citation>
    <scope>NUCLEOTIDE SEQUENCE [LARGE SCALE GENOMIC DNA]</scope>
    <source>
        <strain evidence="3">cv. Amiga</strain>
    </source>
</reference>
<evidence type="ECO:0000313" key="3">
    <source>
        <dbReference type="Proteomes" id="UP000447434"/>
    </source>
</evidence>
<evidence type="ECO:0000256" key="1">
    <source>
        <dbReference type="SAM" id="MobiDB-lite"/>
    </source>
</evidence>
<gene>
    <name evidence="2" type="ORF">Lalb_Chr02g0151941</name>
</gene>